<dbReference type="InterPro" id="IPR017441">
    <property type="entry name" value="Protein_kinase_ATP_BS"/>
</dbReference>
<dbReference type="InterPro" id="IPR011009">
    <property type="entry name" value="Kinase-like_dom_sf"/>
</dbReference>
<sequence>MVALSYALLLQLLPIVLQLTILLMTFSCTTSGAAPPALDGCRDRCGNLTIPYPFGIGDSCYLEERFNVTCDDSTTPPKAYLGTGTLNLTEISLFDGELQVLQYVAKDCYDQHGSQRFGDSIVASLEVSGFTISDTKNKFTAIGCDTYAIVRGNYYNQTDEMYTTGCMSLCNRFEDIDFDSCSGIGCCQISSLPSGLENISVSLDSYSNHSKVWSFNPCSYAILAEESQFKFSNASFQEFQNRAEFPLVLDWTMGNFSCDEARKLKDYACTGNSTCTYKNTSSGYLCQCLDGFEGNPYHPQGCRDIDECKYSNPCINGICNNIAGGFNCSCQKGYVPTNKTICEKASSRDGTSRALFLFNPLGVSTVLVALLAMSLMLCWGIRKRKLIKLKEKFFEQNGGLMLQQRLSSEKGPFETTKIFTAEELEKATNNYHESRIIGEGGYGTVYKGILPNNKVVAIKKSKFGAQIVQTEQTEQFINEVIVLMQINHRNVVRLLGCCLEAEVPLLVYEFIPNGTLFQHLHNKGTEAPSLSWELRLKIAAENAGALSYLHYETNTPIVHRDVKTMNILLDENYTTKVSDFGTSRLIPQDQDQLSTLVQGTVGYLDPEYLQSSQLTEKSDVYSFGVVLGELLTGKKAFIFDKSKGVSHVLSMFLLSLKEDDQLHKFINDEILNDRNMEVIKEVANLTKRCLRIRGDERPTMKEVAMELEGLRAMSKHPWGNVDHLHTEETEYLLGARPSISTFNSSFDLECGSNSTTTAVYESMQNQLILMPYGNGR</sequence>
<evidence type="ECO:0000259" key="23">
    <source>
        <dbReference type="PROSITE" id="PS50011"/>
    </source>
</evidence>
<dbReference type="CDD" id="cd14066">
    <property type="entry name" value="STKc_IRAK"/>
    <property type="match status" value="1"/>
</dbReference>
<dbReference type="PROSITE" id="PS00107">
    <property type="entry name" value="PROTEIN_KINASE_ATP"/>
    <property type="match status" value="1"/>
</dbReference>
<comment type="catalytic activity">
    <reaction evidence="18">
        <text>L-threonyl-[protein] + ATP = O-phospho-L-threonyl-[protein] + ADP + H(+)</text>
        <dbReference type="Rhea" id="RHEA:46608"/>
        <dbReference type="Rhea" id="RHEA-COMP:11060"/>
        <dbReference type="Rhea" id="RHEA-COMP:11605"/>
        <dbReference type="ChEBI" id="CHEBI:15378"/>
        <dbReference type="ChEBI" id="CHEBI:30013"/>
        <dbReference type="ChEBI" id="CHEBI:30616"/>
        <dbReference type="ChEBI" id="CHEBI:61977"/>
        <dbReference type="ChEBI" id="CHEBI:456216"/>
    </reaction>
</comment>
<accession>A0A2P5FTA2</accession>
<keyword evidence="13 21" id="KW-1133">Transmembrane helix</keyword>
<evidence type="ECO:0000313" key="26">
    <source>
        <dbReference type="Proteomes" id="UP000237000"/>
    </source>
</evidence>
<dbReference type="FunFam" id="2.10.25.10:FF:000014">
    <property type="entry name" value="Latent-transforming growth factor beta-binding protein 3"/>
    <property type="match status" value="1"/>
</dbReference>
<dbReference type="GO" id="GO:0030247">
    <property type="term" value="F:polysaccharide binding"/>
    <property type="evidence" value="ECO:0007669"/>
    <property type="project" value="InterPro"/>
</dbReference>
<keyword evidence="26" id="KW-1185">Reference proteome</keyword>
<evidence type="ECO:0000256" key="19">
    <source>
        <dbReference type="PROSITE-ProRule" id="PRU00076"/>
    </source>
</evidence>
<feature type="domain" description="EGF-like" evidence="24">
    <location>
        <begin position="304"/>
        <end position="343"/>
    </location>
</feature>
<dbReference type="FunCoup" id="A0A2P5FTA2">
    <property type="interactions" value="174"/>
</dbReference>
<keyword evidence="8 22" id="KW-0732">Signal</keyword>
<keyword evidence="9" id="KW-0677">Repeat</keyword>
<dbReference type="GO" id="GO:0007166">
    <property type="term" value="P:cell surface receptor signaling pathway"/>
    <property type="evidence" value="ECO:0007669"/>
    <property type="project" value="InterPro"/>
</dbReference>
<name>A0A2P5FTA2_TREOI</name>
<evidence type="ECO:0000256" key="9">
    <source>
        <dbReference type="ARBA" id="ARBA00022737"/>
    </source>
</evidence>
<comment type="catalytic activity">
    <reaction evidence="17">
        <text>L-seryl-[protein] + ATP = O-phospho-L-seryl-[protein] + ADP + H(+)</text>
        <dbReference type="Rhea" id="RHEA:17989"/>
        <dbReference type="Rhea" id="RHEA-COMP:9863"/>
        <dbReference type="Rhea" id="RHEA-COMP:11604"/>
        <dbReference type="ChEBI" id="CHEBI:15378"/>
        <dbReference type="ChEBI" id="CHEBI:29999"/>
        <dbReference type="ChEBI" id="CHEBI:30616"/>
        <dbReference type="ChEBI" id="CHEBI:83421"/>
        <dbReference type="ChEBI" id="CHEBI:456216"/>
    </reaction>
</comment>
<dbReference type="InParanoid" id="A0A2P5FTA2"/>
<evidence type="ECO:0000256" key="12">
    <source>
        <dbReference type="ARBA" id="ARBA00022840"/>
    </source>
</evidence>
<dbReference type="PROSITE" id="PS50011">
    <property type="entry name" value="PROTEIN_KINASE_DOM"/>
    <property type="match status" value="1"/>
</dbReference>
<evidence type="ECO:0000256" key="11">
    <source>
        <dbReference type="ARBA" id="ARBA00022777"/>
    </source>
</evidence>
<evidence type="ECO:0000313" key="25">
    <source>
        <dbReference type="EMBL" id="POO01012.1"/>
    </source>
</evidence>
<protein>
    <submittedName>
        <fullName evidence="25">Wall-associated receptor kinase</fullName>
    </submittedName>
</protein>
<dbReference type="InterPro" id="IPR045274">
    <property type="entry name" value="WAK-like"/>
</dbReference>
<evidence type="ECO:0000256" key="4">
    <source>
        <dbReference type="ARBA" id="ARBA00022527"/>
    </source>
</evidence>
<comment type="subcellular location">
    <subcellularLocation>
        <location evidence="1">Membrane</location>
        <topology evidence="1">Single-pass type I membrane protein</topology>
    </subcellularLocation>
    <subcellularLocation>
        <location evidence="2">Secreted</location>
    </subcellularLocation>
</comment>
<dbReference type="Gene3D" id="1.10.510.10">
    <property type="entry name" value="Transferase(Phosphotransferase) domain 1"/>
    <property type="match status" value="1"/>
</dbReference>
<evidence type="ECO:0000256" key="3">
    <source>
        <dbReference type="ARBA" id="ARBA00022525"/>
    </source>
</evidence>
<dbReference type="GO" id="GO:0005576">
    <property type="term" value="C:extracellular region"/>
    <property type="evidence" value="ECO:0007669"/>
    <property type="project" value="UniProtKB-SubCell"/>
</dbReference>
<dbReference type="InterPro" id="IPR008271">
    <property type="entry name" value="Ser/Thr_kinase_AS"/>
</dbReference>
<dbReference type="PANTHER" id="PTHR27005">
    <property type="entry name" value="WALL-ASSOCIATED RECEPTOR KINASE-LIKE 21"/>
    <property type="match status" value="1"/>
</dbReference>
<keyword evidence="25" id="KW-0675">Receptor</keyword>
<evidence type="ECO:0000256" key="8">
    <source>
        <dbReference type="ARBA" id="ARBA00022729"/>
    </source>
</evidence>
<keyword evidence="6" id="KW-0808">Transferase</keyword>
<dbReference type="GO" id="GO:0005509">
    <property type="term" value="F:calcium ion binding"/>
    <property type="evidence" value="ECO:0007669"/>
    <property type="project" value="InterPro"/>
</dbReference>
<dbReference type="PROSITE" id="PS01187">
    <property type="entry name" value="EGF_CA"/>
    <property type="match status" value="1"/>
</dbReference>
<dbReference type="PROSITE" id="PS00010">
    <property type="entry name" value="ASX_HYDROXYL"/>
    <property type="match status" value="1"/>
</dbReference>
<dbReference type="InterPro" id="IPR000742">
    <property type="entry name" value="EGF"/>
</dbReference>
<dbReference type="Pfam" id="PF00069">
    <property type="entry name" value="Pkinase"/>
    <property type="match status" value="1"/>
</dbReference>
<evidence type="ECO:0000256" key="17">
    <source>
        <dbReference type="ARBA" id="ARBA00047558"/>
    </source>
</evidence>
<evidence type="ECO:0000256" key="22">
    <source>
        <dbReference type="SAM" id="SignalP"/>
    </source>
</evidence>
<dbReference type="FunFam" id="1.10.510.10:FF:000084">
    <property type="entry name" value="Wall-associated receptor kinase 2"/>
    <property type="match status" value="1"/>
</dbReference>
<dbReference type="Pfam" id="PF07645">
    <property type="entry name" value="EGF_CA"/>
    <property type="match status" value="1"/>
</dbReference>
<dbReference type="PANTHER" id="PTHR27005:SF468">
    <property type="entry name" value="OS01G0310500 PROTEIN"/>
    <property type="match status" value="1"/>
</dbReference>
<proteinExistence type="predicted"/>
<dbReference type="InterPro" id="IPR025287">
    <property type="entry name" value="WAK_GUB"/>
</dbReference>
<evidence type="ECO:0000256" key="16">
    <source>
        <dbReference type="ARBA" id="ARBA00023180"/>
    </source>
</evidence>
<reference evidence="26" key="1">
    <citation type="submission" date="2016-06" db="EMBL/GenBank/DDBJ databases">
        <title>Parallel loss of symbiosis genes in relatives of nitrogen-fixing non-legume Parasponia.</title>
        <authorList>
            <person name="Van Velzen R."/>
            <person name="Holmer R."/>
            <person name="Bu F."/>
            <person name="Rutten L."/>
            <person name="Van Zeijl A."/>
            <person name="Liu W."/>
            <person name="Santuari L."/>
            <person name="Cao Q."/>
            <person name="Sharma T."/>
            <person name="Shen D."/>
            <person name="Roswanjaya Y."/>
            <person name="Wardhani T."/>
            <person name="Kalhor M.S."/>
            <person name="Jansen J."/>
            <person name="Van den Hoogen J."/>
            <person name="Gungor B."/>
            <person name="Hartog M."/>
            <person name="Hontelez J."/>
            <person name="Verver J."/>
            <person name="Yang W.-C."/>
            <person name="Schijlen E."/>
            <person name="Repin R."/>
            <person name="Schilthuizen M."/>
            <person name="Schranz E."/>
            <person name="Heidstra R."/>
            <person name="Miyata K."/>
            <person name="Fedorova E."/>
            <person name="Kohlen W."/>
            <person name="Bisseling T."/>
            <person name="Smit S."/>
            <person name="Geurts R."/>
        </authorList>
    </citation>
    <scope>NUCLEOTIDE SEQUENCE [LARGE SCALE GENOMIC DNA]</scope>
    <source>
        <strain evidence="26">cv. RG33-2</strain>
    </source>
</reference>
<comment type="caution">
    <text evidence="19">Lacks conserved residue(s) required for the propagation of feature annotation.</text>
</comment>
<evidence type="ECO:0000256" key="5">
    <source>
        <dbReference type="ARBA" id="ARBA00022536"/>
    </source>
</evidence>
<dbReference type="PROSITE" id="PS01186">
    <property type="entry name" value="EGF_2"/>
    <property type="match status" value="1"/>
</dbReference>
<dbReference type="SMART" id="SM00179">
    <property type="entry name" value="EGF_CA"/>
    <property type="match status" value="1"/>
</dbReference>
<evidence type="ECO:0000256" key="13">
    <source>
        <dbReference type="ARBA" id="ARBA00022989"/>
    </source>
</evidence>
<dbReference type="InterPro" id="IPR000152">
    <property type="entry name" value="EGF-type_Asp/Asn_hydroxyl_site"/>
</dbReference>
<keyword evidence="3" id="KW-0964">Secreted</keyword>
<evidence type="ECO:0000256" key="7">
    <source>
        <dbReference type="ARBA" id="ARBA00022692"/>
    </source>
</evidence>
<feature type="signal peptide" evidence="22">
    <location>
        <begin position="1"/>
        <end position="18"/>
    </location>
</feature>
<dbReference type="GO" id="GO:0004674">
    <property type="term" value="F:protein serine/threonine kinase activity"/>
    <property type="evidence" value="ECO:0007669"/>
    <property type="project" value="UniProtKB-KW"/>
</dbReference>
<dbReference type="FunFam" id="3.30.200.20:FF:000043">
    <property type="entry name" value="Wall-associated receptor kinase 2"/>
    <property type="match status" value="1"/>
</dbReference>
<feature type="transmembrane region" description="Helical" evidence="21">
    <location>
        <begin position="356"/>
        <end position="381"/>
    </location>
</feature>
<gene>
    <name evidence="25" type="primary">TorWAK6</name>
    <name evidence="25" type="ORF">TorRG33x02_031950</name>
</gene>
<dbReference type="SUPFAM" id="SSF57196">
    <property type="entry name" value="EGF/Laminin"/>
    <property type="match status" value="1"/>
</dbReference>
<evidence type="ECO:0000256" key="15">
    <source>
        <dbReference type="ARBA" id="ARBA00023157"/>
    </source>
</evidence>
<evidence type="ECO:0000256" key="21">
    <source>
        <dbReference type="SAM" id="Phobius"/>
    </source>
</evidence>
<dbReference type="Gene3D" id="3.30.200.20">
    <property type="entry name" value="Phosphorylase Kinase, domain 1"/>
    <property type="match status" value="1"/>
</dbReference>
<evidence type="ECO:0000259" key="24">
    <source>
        <dbReference type="PROSITE" id="PS50026"/>
    </source>
</evidence>
<keyword evidence="10 20" id="KW-0547">Nucleotide-binding</keyword>
<dbReference type="InterPro" id="IPR001881">
    <property type="entry name" value="EGF-like_Ca-bd_dom"/>
</dbReference>
<feature type="domain" description="Protein kinase" evidence="23">
    <location>
        <begin position="431"/>
        <end position="719"/>
    </location>
</feature>
<dbReference type="CDD" id="cd00054">
    <property type="entry name" value="EGF_CA"/>
    <property type="match status" value="1"/>
</dbReference>
<feature type="binding site" evidence="20">
    <location>
        <position position="460"/>
    </location>
    <ligand>
        <name>ATP</name>
        <dbReference type="ChEBI" id="CHEBI:30616"/>
    </ligand>
</feature>
<evidence type="ECO:0000256" key="10">
    <source>
        <dbReference type="ARBA" id="ARBA00022741"/>
    </source>
</evidence>
<keyword evidence="16" id="KW-0325">Glycoprotein</keyword>
<evidence type="ECO:0000256" key="6">
    <source>
        <dbReference type="ARBA" id="ARBA00022679"/>
    </source>
</evidence>
<dbReference type="STRING" id="63057.A0A2P5FTA2"/>
<keyword evidence="4" id="KW-0723">Serine/threonine-protein kinase</keyword>
<keyword evidence="5 19" id="KW-0245">EGF-like domain</keyword>
<dbReference type="Proteomes" id="UP000237000">
    <property type="component" value="Unassembled WGS sequence"/>
</dbReference>
<dbReference type="PROSITE" id="PS00108">
    <property type="entry name" value="PROTEIN_KINASE_ST"/>
    <property type="match status" value="1"/>
</dbReference>
<organism evidence="25 26">
    <name type="scientific">Trema orientale</name>
    <name type="common">Charcoal tree</name>
    <name type="synonym">Celtis orientalis</name>
    <dbReference type="NCBI Taxonomy" id="63057"/>
    <lineage>
        <taxon>Eukaryota</taxon>
        <taxon>Viridiplantae</taxon>
        <taxon>Streptophyta</taxon>
        <taxon>Embryophyta</taxon>
        <taxon>Tracheophyta</taxon>
        <taxon>Spermatophyta</taxon>
        <taxon>Magnoliopsida</taxon>
        <taxon>eudicotyledons</taxon>
        <taxon>Gunneridae</taxon>
        <taxon>Pentapetalae</taxon>
        <taxon>rosids</taxon>
        <taxon>fabids</taxon>
        <taxon>Rosales</taxon>
        <taxon>Cannabaceae</taxon>
        <taxon>Trema</taxon>
    </lineage>
</organism>
<keyword evidence="11 25" id="KW-0418">Kinase</keyword>
<dbReference type="EMBL" id="JXTC01000010">
    <property type="protein sequence ID" value="POO01012.1"/>
    <property type="molecule type" value="Genomic_DNA"/>
</dbReference>
<keyword evidence="15" id="KW-1015">Disulfide bond</keyword>
<dbReference type="PROSITE" id="PS50026">
    <property type="entry name" value="EGF_3"/>
    <property type="match status" value="1"/>
</dbReference>
<comment type="caution">
    <text evidence="25">The sequence shown here is derived from an EMBL/GenBank/DDBJ whole genome shotgun (WGS) entry which is preliminary data.</text>
</comment>
<dbReference type="InterPro" id="IPR018097">
    <property type="entry name" value="EGF_Ca-bd_CS"/>
</dbReference>
<dbReference type="InterPro" id="IPR049883">
    <property type="entry name" value="NOTCH1_EGF-like"/>
</dbReference>
<dbReference type="InterPro" id="IPR000719">
    <property type="entry name" value="Prot_kinase_dom"/>
</dbReference>
<dbReference type="GO" id="GO:0005524">
    <property type="term" value="F:ATP binding"/>
    <property type="evidence" value="ECO:0007669"/>
    <property type="project" value="UniProtKB-UniRule"/>
</dbReference>
<dbReference type="OrthoDB" id="1183980at2759"/>
<dbReference type="GO" id="GO:0005886">
    <property type="term" value="C:plasma membrane"/>
    <property type="evidence" value="ECO:0007669"/>
    <property type="project" value="TreeGrafter"/>
</dbReference>
<keyword evidence="7 21" id="KW-0812">Transmembrane</keyword>
<dbReference type="SUPFAM" id="SSF56112">
    <property type="entry name" value="Protein kinase-like (PK-like)"/>
    <property type="match status" value="1"/>
</dbReference>
<dbReference type="SMART" id="SM00181">
    <property type="entry name" value="EGF"/>
    <property type="match status" value="2"/>
</dbReference>
<evidence type="ECO:0000256" key="1">
    <source>
        <dbReference type="ARBA" id="ARBA00004479"/>
    </source>
</evidence>
<evidence type="ECO:0000256" key="20">
    <source>
        <dbReference type="PROSITE-ProRule" id="PRU10141"/>
    </source>
</evidence>
<keyword evidence="14 21" id="KW-0472">Membrane</keyword>
<dbReference type="AlphaFoldDB" id="A0A2P5FTA2"/>
<dbReference type="SMART" id="SM00220">
    <property type="entry name" value="S_TKc"/>
    <property type="match status" value="1"/>
</dbReference>
<evidence type="ECO:0000256" key="14">
    <source>
        <dbReference type="ARBA" id="ARBA00023136"/>
    </source>
</evidence>
<dbReference type="Gene3D" id="2.10.25.10">
    <property type="entry name" value="Laminin"/>
    <property type="match status" value="2"/>
</dbReference>
<feature type="chain" id="PRO_5015136867" evidence="22">
    <location>
        <begin position="19"/>
        <end position="776"/>
    </location>
</feature>
<dbReference type="Pfam" id="PF13947">
    <property type="entry name" value="GUB_WAK_bind"/>
    <property type="match status" value="1"/>
</dbReference>
<evidence type="ECO:0000256" key="18">
    <source>
        <dbReference type="ARBA" id="ARBA00047951"/>
    </source>
</evidence>
<keyword evidence="12 20" id="KW-0067">ATP-binding</keyword>
<evidence type="ECO:0000256" key="2">
    <source>
        <dbReference type="ARBA" id="ARBA00004613"/>
    </source>
</evidence>